<dbReference type="InterPro" id="IPR035907">
    <property type="entry name" value="Hppk_sf"/>
</dbReference>
<organism evidence="14 15">
    <name type="scientific">Aliiroseovarius salicola</name>
    <dbReference type="NCBI Taxonomy" id="3009082"/>
    <lineage>
        <taxon>Bacteria</taxon>
        <taxon>Pseudomonadati</taxon>
        <taxon>Pseudomonadota</taxon>
        <taxon>Alphaproteobacteria</taxon>
        <taxon>Rhodobacterales</taxon>
        <taxon>Paracoccaceae</taxon>
        <taxon>Aliiroseovarius</taxon>
    </lineage>
</organism>
<keyword evidence="9" id="KW-0289">Folate biosynthesis</keyword>
<dbReference type="CDD" id="cd00483">
    <property type="entry name" value="HPPK"/>
    <property type="match status" value="1"/>
</dbReference>
<dbReference type="Gene3D" id="3.30.70.560">
    <property type="entry name" value="7,8-Dihydro-6-hydroxymethylpterin-pyrophosphokinase HPPK"/>
    <property type="match status" value="1"/>
</dbReference>
<proteinExistence type="inferred from homology"/>
<dbReference type="EMBL" id="JAQIIO010000002">
    <property type="protein sequence ID" value="MDA5093186.1"/>
    <property type="molecule type" value="Genomic_DNA"/>
</dbReference>
<dbReference type="InterPro" id="IPR000550">
    <property type="entry name" value="Hppk"/>
</dbReference>
<keyword evidence="8" id="KW-0067">ATP-binding</keyword>
<keyword evidence="15" id="KW-1185">Reference proteome</keyword>
<accession>A0ABT4VYA0</accession>
<comment type="function">
    <text evidence="10">Catalyzes the transfer of pyrophosphate from adenosine triphosphate (ATP) to 6-hydroxymethyl-7,8-dihydropterin, an enzymatic step in folate biosynthesis pathway.</text>
</comment>
<evidence type="ECO:0000256" key="5">
    <source>
        <dbReference type="ARBA" id="ARBA00022679"/>
    </source>
</evidence>
<evidence type="ECO:0000313" key="14">
    <source>
        <dbReference type="EMBL" id="MDA5093186.1"/>
    </source>
</evidence>
<evidence type="ECO:0000256" key="2">
    <source>
        <dbReference type="ARBA" id="ARBA00005810"/>
    </source>
</evidence>
<evidence type="ECO:0000256" key="7">
    <source>
        <dbReference type="ARBA" id="ARBA00022777"/>
    </source>
</evidence>
<keyword evidence="5 14" id="KW-0808">Transferase</keyword>
<dbReference type="PANTHER" id="PTHR43071">
    <property type="entry name" value="2-AMINO-4-HYDROXY-6-HYDROXYMETHYLDIHYDROPTERIDINE PYROPHOSPHOKINASE"/>
    <property type="match status" value="1"/>
</dbReference>
<evidence type="ECO:0000256" key="3">
    <source>
        <dbReference type="ARBA" id="ARBA00013253"/>
    </source>
</evidence>
<dbReference type="PROSITE" id="PS00794">
    <property type="entry name" value="HPPK"/>
    <property type="match status" value="1"/>
</dbReference>
<dbReference type="NCBIfam" id="TIGR01498">
    <property type="entry name" value="folK"/>
    <property type="match status" value="1"/>
</dbReference>
<dbReference type="PANTHER" id="PTHR43071:SF1">
    <property type="entry name" value="2-AMINO-4-HYDROXY-6-HYDROXYMETHYLDIHYDROPTERIDINE PYROPHOSPHOKINASE"/>
    <property type="match status" value="1"/>
</dbReference>
<evidence type="ECO:0000256" key="6">
    <source>
        <dbReference type="ARBA" id="ARBA00022741"/>
    </source>
</evidence>
<evidence type="ECO:0000256" key="1">
    <source>
        <dbReference type="ARBA" id="ARBA00005051"/>
    </source>
</evidence>
<evidence type="ECO:0000313" key="15">
    <source>
        <dbReference type="Proteomes" id="UP001528040"/>
    </source>
</evidence>
<sequence>MPQAANVDKYSIKRLVALGSNTSTDLALSHELVRDAILQLEEEGLRINAISRFYRTPCFPVGAGPDFVNAAVEVESALSNRDLLDLFHQVEAKYGRERPSRWAPRTLDIDLIASGDDVAPDRATLTQWIDLPLDVQKREAPDQLILPHPRLQDRGFVLIPLMDIAADWQHPLLGKTIAQMVDALPDQEKNAIEPL</sequence>
<comment type="similarity">
    <text evidence="2">Belongs to the HPPK family.</text>
</comment>
<evidence type="ECO:0000256" key="4">
    <source>
        <dbReference type="ARBA" id="ARBA00016218"/>
    </source>
</evidence>
<dbReference type="Proteomes" id="UP001528040">
    <property type="component" value="Unassembled WGS sequence"/>
</dbReference>
<reference evidence="14 15" key="1">
    <citation type="submission" date="2023-01" db="EMBL/GenBank/DDBJ databases">
        <authorList>
            <person name="Yoon J.-W."/>
        </authorList>
    </citation>
    <scope>NUCLEOTIDE SEQUENCE [LARGE SCALE GENOMIC DNA]</scope>
    <source>
        <strain evidence="14 15">KMU-50</strain>
    </source>
</reference>
<keyword evidence="6" id="KW-0547">Nucleotide-binding</keyword>
<comment type="pathway">
    <text evidence="1">Cofactor biosynthesis; tetrahydrofolate biosynthesis; 2-amino-4-hydroxy-6-hydroxymethyl-7,8-dihydropteridine diphosphate from 7,8-dihydroneopterin triphosphate: step 4/4.</text>
</comment>
<dbReference type="Pfam" id="PF01288">
    <property type="entry name" value="HPPK"/>
    <property type="match status" value="1"/>
</dbReference>
<dbReference type="GO" id="GO:0003848">
    <property type="term" value="F:2-amino-4-hydroxy-6-hydroxymethyldihydropteridine diphosphokinase activity"/>
    <property type="evidence" value="ECO:0007669"/>
    <property type="project" value="UniProtKB-EC"/>
</dbReference>
<dbReference type="SUPFAM" id="SSF55083">
    <property type="entry name" value="6-hydroxymethyl-7,8-dihydropterin pyrophosphokinase, HPPK"/>
    <property type="match status" value="1"/>
</dbReference>
<comment type="caution">
    <text evidence="14">The sequence shown here is derived from an EMBL/GenBank/DDBJ whole genome shotgun (WGS) entry which is preliminary data.</text>
</comment>
<evidence type="ECO:0000256" key="12">
    <source>
        <dbReference type="ARBA" id="ARBA00033413"/>
    </source>
</evidence>
<evidence type="ECO:0000256" key="8">
    <source>
        <dbReference type="ARBA" id="ARBA00022840"/>
    </source>
</evidence>
<evidence type="ECO:0000256" key="10">
    <source>
        <dbReference type="ARBA" id="ARBA00029409"/>
    </source>
</evidence>
<gene>
    <name evidence="14" type="primary">folK</name>
    <name evidence="14" type="ORF">O2N63_03715</name>
</gene>
<protein>
    <recommendedName>
        <fullName evidence="4">2-amino-4-hydroxy-6-hydroxymethyldihydropteridine pyrophosphokinase</fullName>
        <ecNumber evidence="3">2.7.6.3</ecNumber>
    </recommendedName>
    <alternativeName>
        <fullName evidence="11">6-hydroxymethyl-7,8-dihydropterin pyrophosphokinase</fullName>
    </alternativeName>
    <alternativeName>
        <fullName evidence="12">7,8-dihydro-6-hydroxymethylpterin-pyrophosphokinase</fullName>
    </alternativeName>
</protein>
<evidence type="ECO:0000259" key="13">
    <source>
        <dbReference type="PROSITE" id="PS00794"/>
    </source>
</evidence>
<feature type="domain" description="7,8-dihydro-6-hydroxymethylpterin-pyrophosphokinase" evidence="13">
    <location>
        <begin position="101"/>
        <end position="112"/>
    </location>
</feature>
<keyword evidence="7" id="KW-0418">Kinase</keyword>
<dbReference type="RefSeq" id="WP_271052866.1">
    <property type="nucleotide sequence ID" value="NZ_JAQIIO010000002.1"/>
</dbReference>
<dbReference type="EC" id="2.7.6.3" evidence="3"/>
<evidence type="ECO:0000256" key="9">
    <source>
        <dbReference type="ARBA" id="ARBA00022909"/>
    </source>
</evidence>
<name>A0ABT4VYA0_9RHOB</name>
<evidence type="ECO:0000256" key="11">
    <source>
        <dbReference type="ARBA" id="ARBA00029766"/>
    </source>
</evidence>